<comment type="caution">
    <text evidence="2">The sequence shown here is derived from an EMBL/GenBank/DDBJ whole genome shotgun (WGS) entry which is preliminary data.</text>
</comment>
<name>A0A6M0RZ93_9CYAN</name>
<reference evidence="2 3" key="1">
    <citation type="journal article" date="2020" name="Microb. Ecol.">
        <title>Ecogenomics of the Marine Benthic Filamentous Cyanobacterium Adonisia.</title>
        <authorList>
            <person name="Walter J.M."/>
            <person name="Coutinho F.H."/>
            <person name="Leomil L."/>
            <person name="Hargreaves P.I."/>
            <person name="Campeao M.E."/>
            <person name="Vieira V.V."/>
            <person name="Silva B.S."/>
            <person name="Fistarol G.O."/>
            <person name="Salomon P.S."/>
            <person name="Sawabe T."/>
            <person name="Mino S."/>
            <person name="Hosokawa M."/>
            <person name="Miyashita H."/>
            <person name="Maruyama F."/>
            <person name="van Verk M.C."/>
            <person name="Dutilh B.E."/>
            <person name="Thompson C.C."/>
            <person name="Thompson F.L."/>
        </authorList>
    </citation>
    <scope>NUCLEOTIDE SEQUENCE [LARGE SCALE GENOMIC DNA]</scope>
    <source>
        <strain evidence="2 3">CCMR0082</strain>
    </source>
</reference>
<keyword evidence="1" id="KW-1133">Transmembrane helix</keyword>
<dbReference type="AlphaFoldDB" id="A0A6M0RZ93"/>
<evidence type="ECO:0000313" key="3">
    <source>
        <dbReference type="Proteomes" id="UP000473574"/>
    </source>
</evidence>
<dbReference type="Proteomes" id="UP000473574">
    <property type="component" value="Unassembled WGS sequence"/>
</dbReference>
<evidence type="ECO:0000256" key="1">
    <source>
        <dbReference type="SAM" id="Phobius"/>
    </source>
</evidence>
<evidence type="ECO:0000313" key="2">
    <source>
        <dbReference type="EMBL" id="NEZ61476.1"/>
    </source>
</evidence>
<proteinExistence type="predicted"/>
<dbReference type="EMBL" id="QZCE01000001">
    <property type="protein sequence ID" value="NEZ61476.1"/>
    <property type="molecule type" value="Genomic_DNA"/>
</dbReference>
<organism evidence="2 3">
    <name type="scientific">Adonisia turfae CCMR0082</name>
    <dbReference type="NCBI Taxonomy" id="2304604"/>
    <lineage>
        <taxon>Bacteria</taxon>
        <taxon>Bacillati</taxon>
        <taxon>Cyanobacteriota</taxon>
        <taxon>Adonisia</taxon>
        <taxon>Adonisia turfae</taxon>
    </lineage>
</organism>
<feature type="transmembrane region" description="Helical" evidence="1">
    <location>
        <begin position="12"/>
        <end position="33"/>
    </location>
</feature>
<protein>
    <submittedName>
        <fullName evidence="2">Uncharacterized protein</fullName>
    </submittedName>
</protein>
<keyword evidence="1" id="KW-0472">Membrane</keyword>
<sequence>MRNLKMQIRGTVALGVLSLLASVVAHLALTDIYHGEVDVTLEWNILRVCALAFLAFIGMALFTFMRALKVMT</sequence>
<feature type="transmembrane region" description="Helical" evidence="1">
    <location>
        <begin position="45"/>
        <end position="68"/>
    </location>
</feature>
<accession>A0A6M0RZ93</accession>
<gene>
    <name evidence="2" type="ORF">D0962_01580</name>
</gene>
<dbReference type="RefSeq" id="WP_163659316.1">
    <property type="nucleotide sequence ID" value="NZ_QZCE01000001.1"/>
</dbReference>
<keyword evidence="1" id="KW-0812">Transmembrane</keyword>